<feature type="compositionally biased region" description="Low complexity" evidence="4">
    <location>
        <begin position="71"/>
        <end position="83"/>
    </location>
</feature>
<protein>
    <recommendedName>
        <fullName evidence="5">Zinc finger PHD-type domain-containing protein</fullName>
    </recommendedName>
</protein>
<evidence type="ECO:0000256" key="2">
    <source>
        <dbReference type="ARBA" id="ARBA00022771"/>
    </source>
</evidence>
<feature type="region of interest" description="Disordered" evidence="4">
    <location>
        <begin position="148"/>
        <end position="543"/>
    </location>
</feature>
<dbReference type="CDD" id="cd15489">
    <property type="entry name" value="PHD_SF"/>
    <property type="match status" value="1"/>
</dbReference>
<dbReference type="InterPro" id="IPR001965">
    <property type="entry name" value="Znf_PHD"/>
</dbReference>
<dbReference type="Gene3D" id="3.30.40.10">
    <property type="entry name" value="Zinc/RING finger domain, C3HC4 (zinc finger)"/>
    <property type="match status" value="1"/>
</dbReference>
<feature type="compositionally biased region" description="Low complexity" evidence="4">
    <location>
        <begin position="384"/>
        <end position="397"/>
    </location>
</feature>
<dbReference type="Proteomes" id="UP001278766">
    <property type="component" value="Unassembled WGS sequence"/>
</dbReference>
<feature type="region of interest" description="Disordered" evidence="4">
    <location>
        <begin position="71"/>
        <end position="112"/>
    </location>
</feature>
<dbReference type="GeneID" id="87834734"/>
<reference evidence="6" key="1">
    <citation type="journal article" date="2023" name="Mol. Phylogenet. Evol.">
        <title>Genome-scale phylogeny and comparative genomics of the fungal order Sordariales.</title>
        <authorList>
            <person name="Hensen N."/>
            <person name="Bonometti L."/>
            <person name="Westerberg I."/>
            <person name="Brannstrom I.O."/>
            <person name="Guillou S."/>
            <person name="Cros-Aarteil S."/>
            <person name="Calhoun S."/>
            <person name="Haridas S."/>
            <person name="Kuo A."/>
            <person name="Mondo S."/>
            <person name="Pangilinan J."/>
            <person name="Riley R."/>
            <person name="LaButti K."/>
            <person name="Andreopoulos B."/>
            <person name="Lipzen A."/>
            <person name="Chen C."/>
            <person name="Yan M."/>
            <person name="Daum C."/>
            <person name="Ng V."/>
            <person name="Clum A."/>
            <person name="Steindorff A."/>
            <person name="Ohm R.A."/>
            <person name="Martin F."/>
            <person name="Silar P."/>
            <person name="Natvig D.O."/>
            <person name="Lalanne C."/>
            <person name="Gautier V."/>
            <person name="Ament-Velasquez S.L."/>
            <person name="Kruys A."/>
            <person name="Hutchinson M.I."/>
            <person name="Powell A.J."/>
            <person name="Barry K."/>
            <person name="Miller A.N."/>
            <person name="Grigoriev I.V."/>
            <person name="Debuchy R."/>
            <person name="Gladieux P."/>
            <person name="Hiltunen Thoren M."/>
            <person name="Johannesson H."/>
        </authorList>
    </citation>
    <scope>NUCLEOTIDE SEQUENCE</scope>
    <source>
        <strain evidence="6">CBS 168.71</strain>
    </source>
</reference>
<feature type="compositionally biased region" description="Gly residues" evidence="4">
    <location>
        <begin position="625"/>
        <end position="643"/>
    </location>
</feature>
<keyword evidence="3" id="KW-0862">Zinc</keyword>
<reference evidence="6" key="2">
    <citation type="submission" date="2023-06" db="EMBL/GenBank/DDBJ databases">
        <authorList>
            <consortium name="Lawrence Berkeley National Laboratory"/>
            <person name="Haridas S."/>
            <person name="Hensen N."/>
            <person name="Bonometti L."/>
            <person name="Westerberg I."/>
            <person name="Brannstrom I.O."/>
            <person name="Guillou S."/>
            <person name="Cros-Aarteil S."/>
            <person name="Calhoun S."/>
            <person name="Kuo A."/>
            <person name="Mondo S."/>
            <person name="Pangilinan J."/>
            <person name="Riley R."/>
            <person name="Labutti K."/>
            <person name="Andreopoulos B."/>
            <person name="Lipzen A."/>
            <person name="Chen C."/>
            <person name="Yanf M."/>
            <person name="Daum C."/>
            <person name="Ng V."/>
            <person name="Clum A."/>
            <person name="Steindorff A."/>
            <person name="Ohm R."/>
            <person name="Martin F."/>
            <person name="Silar P."/>
            <person name="Natvig D."/>
            <person name="Lalanne C."/>
            <person name="Gautier V."/>
            <person name="Ament-Velasquez S.L."/>
            <person name="Kruys A."/>
            <person name="Hutchinson M.I."/>
            <person name="Powell A.J."/>
            <person name="Barry K."/>
            <person name="Miller A.N."/>
            <person name="Grigoriev I.V."/>
            <person name="Debuchy R."/>
            <person name="Gladieux P."/>
            <person name="Thoren M.H."/>
            <person name="Johannesson H."/>
        </authorList>
    </citation>
    <scope>NUCLEOTIDE SEQUENCE</scope>
    <source>
        <strain evidence="6">CBS 168.71</strain>
    </source>
</reference>
<proteinExistence type="predicted"/>
<feature type="compositionally biased region" description="Gly residues" evidence="4">
    <location>
        <begin position="652"/>
        <end position="666"/>
    </location>
</feature>
<feature type="compositionally biased region" description="Polar residues" evidence="4">
    <location>
        <begin position="90"/>
        <end position="112"/>
    </location>
</feature>
<feature type="compositionally biased region" description="Low complexity" evidence="4">
    <location>
        <begin position="510"/>
        <end position="523"/>
    </location>
</feature>
<feature type="domain" description="Zinc finger PHD-type" evidence="5">
    <location>
        <begin position="3"/>
        <end position="49"/>
    </location>
</feature>
<organism evidence="6 7">
    <name type="scientific">Chaetomium fimeti</name>
    <dbReference type="NCBI Taxonomy" id="1854472"/>
    <lineage>
        <taxon>Eukaryota</taxon>
        <taxon>Fungi</taxon>
        <taxon>Dikarya</taxon>
        <taxon>Ascomycota</taxon>
        <taxon>Pezizomycotina</taxon>
        <taxon>Sordariomycetes</taxon>
        <taxon>Sordariomycetidae</taxon>
        <taxon>Sordariales</taxon>
        <taxon>Chaetomiaceae</taxon>
        <taxon>Chaetomium</taxon>
    </lineage>
</organism>
<evidence type="ECO:0000256" key="1">
    <source>
        <dbReference type="ARBA" id="ARBA00022723"/>
    </source>
</evidence>
<feature type="compositionally biased region" description="Gly residues" evidence="4">
    <location>
        <begin position="677"/>
        <end position="689"/>
    </location>
</feature>
<feature type="region of interest" description="Disordered" evidence="4">
    <location>
        <begin position="558"/>
        <end position="607"/>
    </location>
</feature>
<keyword evidence="2" id="KW-0863">Zinc-finger</keyword>
<evidence type="ECO:0000259" key="5">
    <source>
        <dbReference type="SMART" id="SM00249"/>
    </source>
</evidence>
<feature type="compositionally biased region" description="Pro residues" evidence="4">
    <location>
        <begin position="485"/>
        <end position="509"/>
    </location>
</feature>
<dbReference type="EMBL" id="JAUEPN010000003">
    <property type="protein sequence ID" value="KAK3296833.1"/>
    <property type="molecule type" value="Genomic_DNA"/>
</dbReference>
<evidence type="ECO:0000313" key="7">
    <source>
        <dbReference type="Proteomes" id="UP001278766"/>
    </source>
</evidence>
<dbReference type="RefSeq" id="XP_062660347.1">
    <property type="nucleotide sequence ID" value="XM_062797786.1"/>
</dbReference>
<comment type="caution">
    <text evidence="6">The sequence shown here is derived from an EMBL/GenBank/DDBJ whole genome shotgun (WGS) entry which is preliminary data.</text>
</comment>
<feature type="compositionally biased region" description="Basic and acidic residues" evidence="4">
    <location>
        <begin position="184"/>
        <end position="194"/>
    </location>
</feature>
<dbReference type="AlphaFoldDB" id="A0AAE0HHU2"/>
<feature type="compositionally biased region" description="Polar residues" evidence="4">
    <location>
        <begin position="285"/>
        <end position="297"/>
    </location>
</feature>
<evidence type="ECO:0000256" key="3">
    <source>
        <dbReference type="ARBA" id="ARBA00022833"/>
    </source>
</evidence>
<dbReference type="SUPFAM" id="SSF57903">
    <property type="entry name" value="FYVE/PHD zinc finger"/>
    <property type="match status" value="1"/>
</dbReference>
<evidence type="ECO:0000256" key="4">
    <source>
        <dbReference type="SAM" id="MobiDB-lite"/>
    </source>
</evidence>
<dbReference type="InterPro" id="IPR019786">
    <property type="entry name" value="Zinc_finger_PHD-type_CS"/>
</dbReference>
<dbReference type="InterPro" id="IPR013083">
    <property type="entry name" value="Znf_RING/FYVE/PHD"/>
</dbReference>
<feature type="compositionally biased region" description="Pro residues" evidence="4">
    <location>
        <begin position="235"/>
        <end position="246"/>
    </location>
</feature>
<feature type="compositionally biased region" description="Polar residues" evidence="4">
    <location>
        <begin position="152"/>
        <end position="171"/>
    </location>
</feature>
<keyword evidence="7" id="KW-1185">Reference proteome</keyword>
<keyword evidence="1" id="KW-0479">Metal-binding</keyword>
<sequence length="719" mass="75707">MPRCRRCKESAALDKPLFKCIHCGRCYHSACHRPHPQGLITNWVCKRCLAGQEGQVKRRRLYHDNSLLSSRAASPSSASSSLDSFRRTRMSPSTTAAINPSSSFTSHRSGDSTGPSIINCSFTGCPAKIDGSRQILCEAHLQVFSKSDKNGDSGQANGTHATQGPTGTSDSPFRPLSATNPRKLLPETDKDRPITMRKTAGNPPQLDAQQLRPKHSTPLSRGGSTSFPPSSRPLAPRPPANSPPASPGCLRDGESARKRHKLSPSPGHSPGSRVNGAVPLEPVRSPQSSRRASNLSPQAGRAREKEAKGWPKPSSRHPVRRVPVGLSSLRFIGGPEEPTPGVLSEQSSSGLNGSAGNVHRRSSGGSELSPDGETKDYFGRKRSSAASSTTLTESLDSFGQARRPSEPSNGKSNKTRPEEKGLDAQTPHGPFQANGIASSKPPARKMHVPIRPAPMPKTQPAQLPKPKKIDTARFDALIYSQPGASSPPPGIDLTPTNPPPPPPPLPQSQPQPSTKQPTTNTAPEPAPPETQPQDEPLYLAIDPRVHWPQAHSAAWHAAKRAEMRARGNRKANFGRAAQSLLRRRRRREAGEAGGQQQPFEESLPEKMAENPAWVRALRRLRGLPGAGGVGGGNGGGGVGGGSVSSGVEEEWAGGGGGGGGGGGYGSGVERRARRHGGGNGGGSGGGGVMGKRVGNSGVVVVTGLNGVHMESMKRFDESG</sequence>
<feature type="compositionally biased region" description="Polar residues" evidence="4">
    <location>
        <begin position="344"/>
        <end position="355"/>
    </location>
</feature>
<dbReference type="PROSITE" id="PS01359">
    <property type="entry name" value="ZF_PHD_1"/>
    <property type="match status" value="1"/>
</dbReference>
<feature type="compositionally biased region" description="Polar residues" evidence="4">
    <location>
        <begin position="217"/>
        <end position="227"/>
    </location>
</feature>
<evidence type="ECO:0000313" key="6">
    <source>
        <dbReference type="EMBL" id="KAK3296833.1"/>
    </source>
</evidence>
<gene>
    <name evidence="6" type="ORF">B0H64DRAFT_110503</name>
</gene>
<dbReference type="SMART" id="SM00249">
    <property type="entry name" value="PHD"/>
    <property type="match status" value="1"/>
</dbReference>
<feature type="region of interest" description="Disordered" evidence="4">
    <location>
        <begin position="625"/>
        <end position="692"/>
    </location>
</feature>
<dbReference type="GO" id="GO:0008270">
    <property type="term" value="F:zinc ion binding"/>
    <property type="evidence" value="ECO:0007669"/>
    <property type="project" value="UniProtKB-KW"/>
</dbReference>
<name>A0AAE0HHU2_9PEZI</name>
<dbReference type="InterPro" id="IPR011011">
    <property type="entry name" value="Znf_FYVE_PHD"/>
</dbReference>
<accession>A0AAE0HHU2</accession>